<reference evidence="1" key="1">
    <citation type="journal article" date="2023" name="Mol. Phylogenet. Evol.">
        <title>Genome-scale phylogeny and comparative genomics of the fungal order Sordariales.</title>
        <authorList>
            <person name="Hensen N."/>
            <person name="Bonometti L."/>
            <person name="Westerberg I."/>
            <person name="Brannstrom I.O."/>
            <person name="Guillou S."/>
            <person name="Cros-Aarteil S."/>
            <person name="Calhoun S."/>
            <person name="Haridas S."/>
            <person name="Kuo A."/>
            <person name="Mondo S."/>
            <person name="Pangilinan J."/>
            <person name="Riley R."/>
            <person name="LaButti K."/>
            <person name="Andreopoulos B."/>
            <person name="Lipzen A."/>
            <person name="Chen C."/>
            <person name="Yan M."/>
            <person name="Daum C."/>
            <person name="Ng V."/>
            <person name="Clum A."/>
            <person name="Steindorff A."/>
            <person name="Ohm R.A."/>
            <person name="Martin F."/>
            <person name="Silar P."/>
            <person name="Natvig D.O."/>
            <person name="Lalanne C."/>
            <person name="Gautier V."/>
            <person name="Ament-Velasquez S.L."/>
            <person name="Kruys A."/>
            <person name="Hutchinson M.I."/>
            <person name="Powell A.J."/>
            <person name="Barry K."/>
            <person name="Miller A.N."/>
            <person name="Grigoriev I.V."/>
            <person name="Debuchy R."/>
            <person name="Gladieux P."/>
            <person name="Hiltunen Thoren M."/>
            <person name="Johannesson H."/>
        </authorList>
    </citation>
    <scope>NUCLEOTIDE SEQUENCE</scope>
    <source>
        <strain evidence="1">PSN243</strain>
    </source>
</reference>
<dbReference type="EMBL" id="MU865982">
    <property type="protein sequence ID" value="KAK4444071.1"/>
    <property type="molecule type" value="Genomic_DNA"/>
</dbReference>
<evidence type="ECO:0000313" key="2">
    <source>
        <dbReference type="Proteomes" id="UP001321760"/>
    </source>
</evidence>
<reference evidence="1" key="2">
    <citation type="submission" date="2023-05" db="EMBL/GenBank/DDBJ databases">
        <authorList>
            <consortium name="Lawrence Berkeley National Laboratory"/>
            <person name="Steindorff A."/>
            <person name="Hensen N."/>
            <person name="Bonometti L."/>
            <person name="Westerberg I."/>
            <person name="Brannstrom I.O."/>
            <person name="Guillou S."/>
            <person name="Cros-Aarteil S."/>
            <person name="Calhoun S."/>
            <person name="Haridas S."/>
            <person name="Kuo A."/>
            <person name="Mondo S."/>
            <person name="Pangilinan J."/>
            <person name="Riley R."/>
            <person name="Labutti K."/>
            <person name="Andreopoulos B."/>
            <person name="Lipzen A."/>
            <person name="Chen C."/>
            <person name="Yanf M."/>
            <person name="Daum C."/>
            <person name="Ng V."/>
            <person name="Clum A."/>
            <person name="Ohm R."/>
            <person name="Martin F."/>
            <person name="Silar P."/>
            <person name="Natvig D."/>
            <person name="Lalanne C."/>
            <person name="Gautier V."/>
            <person name="Ament-Velasquez S.L."/>
            <person name="Kruys A."/>
            <person name="Hutchinson M.I."/>
            <person name="Powell A.J."/>
            <person name="Barry K."/>
            <person name="Miller A.N."/>
            <person name="Grigoriev I.V."/>
            <person name="Debuchy R."/>
            <person name="Gladieux P."/>
            <person name="Thoren M.H."/>
            <person name="Johannesson H."/>
        </authorList>
    </citation>
    <scope>NUCLEOTIDE SEQUENCE</scope>
    <source>
        <strain evidence="1">PSN243</strain>
    </source>
</reference>
<evidence type="ECO:0000313" key="1">
    <source>
        <dbReference type="EMBL" id="KAK4444071.1"/>
    </source>
</evidence>
<sequence>MVSIQYIASSTEPPRDLPAIGITRYHQSHKPSIPREKIPLGKPTCTWCISPRCSASYQQSVIGDVADVVLRCAVAGRNTPAESLGFWTAKDQFRRSHPPQIFGIFFQGAFKKDLSAEGFAQVTVSDTTMTGFLTYGVFFFFCLFSSDWCSPPPTPVQPVGISDFSSLRFLSSGTEQEKKRDLADLKPSTRGLHNASHIFVITQFLL</sequence>
<dbReference type="AlphaFoldDB" id="A0AAV9G665"/>
<dbReference type="Proteomes" id="UP001321760">
    <property type="component" value="Unassembled WGS sequence"/>
</dbReference>
<comment type="caution">
    <text evidence="1">The sequence shown here is derived from an EMBL/GenBank/DDBJ whole genome shotgun (WGS) entry which is preliminary data.</text>
</comment>
<keyword evidence="2" id="KW-1185">Reference proteome</keyword>
<accession>A0AAV9G665</accession>
<protein>
    <submittedName>
        <fullName evidence="1">Uncharacterized protein</fullName>
    </submittedName>
</protein>
<gene>
    <name evidence="1" type="ORF">QBC34DRAFT_195488</name>
</gene>
<name>A0AAV9G665_9PEZI</name>
<organism evidence="1 2">
    <name type="scientific">Podospora aff. communis PSN243</name>
    <dbReference type="NCBI Taxonomy" id="3040156"/>
    <lineage>
        <taxon>Eukaryota</taxon>
        <taxon>Fungi</taxon>
        <taxon>Dikarya</taxon>
        <taxon>Ascomycota</taxon>
        <taxon>Pezizomycotina</taxon>
        <taxon>Sordariomycetes</taxon>
        <taxon>Sordariomycetidae</taxon>
        <taxon>Sordariales</taxon>
        <taxon>Podosporaceae</taxon>
        <taxon>Podospora</taxon>
    </lineage>
</organism>
<proteinExistence type="predicted"/>